<dbReference type="Gene3D" id="3.30.160.20">
    <property type="match status" value="1"/>
</dbReference>
<dbReference type="Proteomes" id="UP000053586">
    <property type="component" value="Unassembled WGS sequence"/>
</dbReference>
<evidence type="ECO:0000313" key="4">
    <source>
        <dbReference type="EMBL" id="GAB56174.1"/>
    </source>
</evidence>
<dbReference type="SUPFAM" id="SSF75620">
    <property type="entry name" value="Release factor"/>
    <property type="match status" value="1"/>
</dbReference>
<comment type="caution">
    <text evidence="4">The sequence shown here is derived from an EMBL/GenBank/DDBJ whole genome shotgun (WGS) entry which is preliminary data.</text>
</comment>
<dbReference type="PROSITE" id="PS00745">
    <property type="entry name" value="RF_PROK_I"/>
    <property type="match status" value="1"/>
</dbReference>
<dbReference type="InterPro" id="IPR045853">
    <property type="entry name" value="Pep_chain_release_fac_I_sf"/>
</dbReference>
<dbReference type="GO" id="GO:0043022">
    <property type="term" value="F:ribosome binding"/>
    <property type="evidence" value="ECO:0007669"/>
    <property type="project" value="TreeGrafter"/>
</dbReference>
<dbReference type="AlphaFoldDB" id="H5TCZ7"/>
<dbReference type="GO" id="GO:0072344">
    <property type="term" value="P:rescue of stalled ribosome"/>
    <property type="evidence" value="ECO:0007669"/>
    <property type="project" value="TreeGrafter"/>
</dbReference>
<dbReference type="GO" id="GO:0003747">
    <property type="term" value="F:translation release factor activity"/>
    <property type="evidence" value="ECO:0007669"/>
    <property type="project" value="InterPro"/>
</dbReference>
<reference evidence="4 5" key="1">
    <citation type="journal article" date="2012" name="J. Bacteriol.">
        <title>Genome sequence of proteorhodopsin-containing sea ice bacterium Glaciecola punicea ACAM 611T.</title>
        <authorList>
            <person name="Qin Q.-L."/>
            <person name="Xie B.-B."/>
            <person name="Shu Y.-L."/>
            <person name="Rong J.-C."/>
            <person name="Zhao D.-L."/>
            <person name="Zhang X.-Y."/>
            <person name="Chen X.-L."/>
            <person name="Zhou B.-C."/>
            <person name="Zhanga Y.-Z."/>
        </authorList>
    </citation>
    <scope>NUCLEOTIDE SEQUENCE [LARGE SCALE GENOMIC DNA]</scope>
    <source>
        <strain evidence="4 5">ACAM 611</strain>
    </source>
</reference>
<accession>H5TCZ7</accession>
<evidence type="ECO:0000256" key="2">
    <source>
        <dbReference type="SAM" id="MobiDB-lite"/>
    </source>
</evidence>
<feature type="compositionally biased region" description="Basic residues" evidence="2">
    <location>
        <begin position="126"/>
        <end position="149"/>
    </location>
</feature>
<name>H5TCZ7_9ALTE</name>
<feature type="region of interest" description="Disordered" evidence="2">
    <location>
        <begin position="124"/>
        <end position="160"/>
    </location>
</feature>
<dbReference type="NCBIfam" id="NF006718">
    <property type="entry name" value="PRK09256.1"/>
    <property type="match status" value="1"/>
</dbReference>
<dbReference type="EMBL" id="BAET01000022">
    <property type="protein sequence ID" value="GAB56174.1"/>
    <property type="molecule type" value="Genomic_DNA"/>
</dbReference>
<dbReference type="InterPro" id="IPR000352">
    <property type="entry name" value="Pep_chain_release_fac_I"/>
</dbReference>
<dbReference type="STRING" id="56804.BAE46_11745"/>
<evidence type="ECO:0000313" key="5">
    <source>
        <dbReference type="Proteomes" id="UP000053586"/>
    </source>
</evidence>
<dbReference type="Pfam" id="PF00472">
    <property type="entry name" value="RF-1"/>
    <property type="match status" value="1"/>
</dbReference>
<organism evidence="4 5">
    <name type="scientific">Glaciecola punicea ACAM 611</name>
    <dbReference type="NCBI Taxonomy" id="1121923"/>
    <lineage>
        <taxon>Bacteria</taxon>
        <taxon>Pseudomonadati</taxon>
        <taxon>Pseudomonadota</taxon>
        <taxon>Gammaproteobacteria</taxon>
        <taxon>Alteromonadales</taxon>
        <taxon>Alteromonadaceae</taxon>
        <taxon>Glaciecola</taxon>
    </lineage>
</organism>
<feature type="domain" description="Prokaryotic-type class I peptide chain release factors" evidence="3">
    <location>
        <begin position="44"/>
        <end position="60"/>
    </location>
</feature>
<reference evidence="4 5" key="2">
    <citation type="journal article" date="2017" name="Antonie Van Leeuwenhoek">
        <title>Rhizobium rhizosphaerae sp. nov., a novel species isolated from rice rhizosphere.</title>
        <authorList>
            <person name="Zhao J.J."/>
            <person name="Zhang J."/>
            <person name="Zhang R.J."/>
            <person name="Zhang C.W."/>
            <person name="Yin H.Q."/>
            <person name="Zhang X.X."/>
        </authorList>
    </citation>
    <scope>NUCLEOTIDE SEQUENCE [LARGE SCALE GENOMIC DNA]</scope>
    <source>
        <strain evidence="4 5">ACAM 611</strain>
    </source>
</reference>
<evidence type="ECO:0000256" key="1">
    <source>
        <dbReference type="ARBA" id="ARBA00010835"/>
    </source>
</evidence>
<gene>
    <name evidence="4" type="primary">yaeJ</name>
    <name evidence="4" type="ORF">GPUN_2059</name>
</gene>
<dbReference type="PANTHER" id="PTHR47814">
    <property type="entry name" value="PEPTIDYL-TRNA HYDROLASE ARFB"/>
    <property type="match status" value="1"/>
</dbReference>
<dbReference type="PANTHER" id="PTHR47814:SF1">
    <property type="entry name" value="PEPTIDYL-TRNA HYDROLASE ARFB"/>
    <property type="match status" value="1"/>
</dbReference>
<protein>
    <submittedName>
        <fullName evidence="4">Ribosome-associated protein</fullName>
    </submittedName>
</protein>
<proteinExistence type="inferred from homology"/>
<keyword evidence="5" id="KW-1185">Reference proteome</keyword>
<evidence type="ECO:0000259" key="3">
    <source>
        <dbReference type="PROSITE" id="PS00745"/>
    </source>
</evidence>
<dbReference type="GO" id="GO:0004045">
    <property type="term" value="F:peptidyl-tRNA hydrolase activity"/>
    <property type="evidence" value="ECO:0007669"/>
    <property type="project" value="TreeGrafter"/>
</dbReference>
<sequence>MKISINWRFLYASLNENTTLMQTMLKITENIVIEDSEVELSAIRAMGSGGQNVNKVSSAIHLRFDINASQLPDHYKQKLLALNDNRISKEGVLIIKAQSFRTQEKNREDALKRLRMLVISATKEVKSRKATRPSLNAKRKRIESKKKSGATKSLRGKVDF</sequence>
<comment type="similarity">
    <text evidence="1">Belongs to the prokaryotic/mitochondrial release factor family.</text>
</comment>
<dbReference type="eggNOG" id="COG1186">
    <property type="taxonomic scope" value="Bacteria"/>
</dbReference>